<evidence type="ECO:0000256" key="10">
    <source>
        <dbReference type="ARBA" id="ARBA00022734"/>
    </source>
</evidence>
<dbReference type="FunFam" id="1.10.510.10:FF:001026">
    <property type="entry name" value="probable L-type lectin-domain containing receptor kinase S.5"/>
    <property type="match status" value="1"/>
</dbReference>
<keyword evidence="18" id="KW-0863">Zinc-finger</keyword>
<dbReference type="InterPro" id="IPR017441">
    <property type="entry name" value="Protein_kinase_ATP_BS"/>
</dbReference>
<dbReference type="SMART" id="SM00220">
    <property type="entry name" value="S_TKc"/>
    <property type="match status" value="1"/>
</dbReference>
<dbReference type="InterPro" id="IPR050528">
    <property type="entry name" value="L-type_Lectin-RKs"/>
</dbReference>
<dbReference type="GO" id="GO:0030246">
    <property type="term" value="F:carbohydrate binding"/>
    <property type="evidence" value="ECO:0007669"/>
    <property type="project" value="UniProtKB-KW"/>
</dbReference>
<reference evidence="24 25" key="1">
    <citation type="submission" date="2019-09" db="EMBL/GenBank/DDBJ databases">
        <title>A chromosome-level genome assembly of the Chinese tupelo Nyssa sinensis.</title>
        <authorList>
            <person name="Yang X."/>
            <person name="Kang M."/>
            <person name="Yang Y."/>
            <person name="Xiong H."/>
            <person name="Wang M."/>
            <person name="Zhang Z."/>
            <person name="Wang Z."/>
            <person name="Wu H."/>
            <person name="Ma T."/>
            <person name="Liu J."/>
            <person name="Xi Z."/>
        </authorList>
    </citation>
    <scope>NUCLEOTIDE SEQUENCE [LARGE SCALE GENOMIC DNA]</scope>
    <source>
        <strain evidence="24">J267</strain>
        <tissue evidence="24">Leaf</tissue>
    </source>
</reference>
<keyword evidence="7" id="KW-0808">Transferase</keyword>
<evidence type="ECO:0000256" key="8">
    <source>
        <dbReference type="ARBA" id="ARBA00022692"/>
    </source>
</evidence>
<evidence type="ECO:0000256" key="2">
    <source>
        <dbReference type="ARBA" id="ARBA00008536"/>
    </source>
</evidence>
<feature type="binding site" evidence="19">
    <location>
        <position position="601"/>
    </location>
    <ligand>
        <name>ATP</name>
        <dbReference type="ChEBI" id="CHEBI:30616"/>
    </ligand>
</feature>
<dbReference type="Pfam" id="PF00139">
    <property type="entry name" value="Lectin_legB"/>
    <property type="match status" value="1"/>
</dbReference>
<keyword evidence="12" id="KW-0418">Kinase</keyword>
<evidence type="ECO:0000256" key="6">
    <source>
        <dbReference type="ARBA" id="ARBA00022527"/>
    </source>
</evidence>
<keyword evidence="10" id="KW-0430">Lectin</keyword>
<dbReference type="CDD" id="cd14066">
    <property type="entry name" value="STKc_IRAK"/>
    <property type="match status" value="1"/>
</dbReference>
<feature type="domain" description="CCHC-type" evidence="23">
    <location>
        <begin position="238"/>
        <end position="252"/>
    </location>
</feature>
<dbReference type="Proteomes" id="UP000325577">
    <property type="component" value="Linkage Group LG3"/>
</dbReference>
<keyword evidence="8 21" id="KW-0812">Transmembrane</keyword>
<evidence type="ECO:0000256" key="16">
    <source>
        <dbReference type="ARBA" id="ARBA00023170"/>
    </source>
</evidence>
<comment type="similarity">
    <text evidence="2">In the N-terminal section; belongs to the leguminous lectin family.</text>
</comment>
<keyword evidence="15 21" id="KW-0472">Membrane</keyword>
<gene>
    <name evidence="24" type="ORF">F0562_007284</name>
</gene>
<keyword evidence="5" id="KW-1003">Cell membrane</keyword>
<keyword evidence="14 21" id="KW-1133">Transmembrane helix</keyword>
<dbReference type="InterPro" id="IPR019825">
    <property type="entry name" value="Lectin_legB_Mn/Ca_BS"/>
</dbReference>
<feature type="compositionally biased region" description="Low complexity" evidence="20">
    <location>
        <begin position="863"/>
        <end position="875"/>
    </location>
</feature>
<dbReference type="GO" id="GO:0005524">
    <property type="term" value="F:ATP binding"/>
    <property type="evidence" value="ECO:0007669"/>
    <property type="project" value="UniProtKB-UniRule"/>
</dbReference>
<dbReference type="PROSITE" id="PS50011">
    <property type="entry name" value="PROTEIN_KINASE_DOM"/>
    <property type="match status" value="1"/>
</dbReference>
<dbReference type="InterPro" id="IPR008271">
    <property type="entry name" value="Ser/Thr_kinase_AS"/>
</dbReference>
<dbReference type="CDD" id="cd06899">
    <property type="entry name" value="lectin_legume_LecRK_Arcelin_ConA"/>
    <property type="match status" value="1"/>
</dbReference>
<evidence type="ECO:0000256" key="1">
    <source>
        <dbReference type="ARBA" id="ARBA00004251"/>
    </source>
</evidence>
<dbReference type="EMBL" id="CM018046">
    <property type="protein sequence ID" value="KAA8525449.1"/>
    <property type="molecule type" value="Genomic_DNA"/>
</dbReference>
<keyword evidence="9" id="KW-0732">Signal</keyword>
<comment type="similarity">
    <text evidence="3">In the C-terminal section; belongs to the protein kinase superfamily. Ser/Thr protein kinase family.</text>
</comment>
<dbReference type="GO" id="GO:0004674">
    <property type="term" value="F:protein serine/threonine kinase activity"/>
    <property type="evidence" value="ECO:0007669"/>
    <property type="project" value="UniProtKB-KW"/>
</dbReference>
<dbReference type="Pfam" id="PF00069">
    <property type="entry name" value="Pkinase"/>
    <property type="match status" value="1"/>
</dbReference>
<evidence type="ECO:0000256" key="15">
    <source>
        <dbReference type="ARBA" id="ARBA00023136"/>
    </source>
</evidence>
<evidence type="ECO:0000256" key="17">
    <source>
        <dbReference type="ARBA" id="ARBA00023180"/>
    </source>
</evidence>
<name>A0A5J5A4Z5_9ASTE</name>
<evidence type="ECO:0000256" key="19">
    <source>
        <dbReference type="PROSITE-ProRule" id="PRU10141"/>
    </source>
</evidence>
<evidence type="ECO:0000256" key="7">
    <source>
        <dbReference type="ARBA" id="ARBA00022679"/>
    </source>
</evidence>
<protein>
    <recommendedName>
        <fullName evidence="4">non-specific serine/threonine protein kinase</fullName>
        <ecNumber evidence="4">2.7.11.1</ecNumber>
    </recommendedName>
</protein>
<evidence type="ECO:0000256" key="3">
    <source>
        <dbReference type="ARBA" id="ARBA00010217"/>
    </source>
</evidence>
<dbReference type="Pfam" id="PF03732">
    <property type="entry name" value="Retrotrans_gag"/>
    <property type="match status" value="1"/>
</dbReference>
<dbReference type="GO" id="GO:0005886">
    <property type="term" value="C:plasma membrane"/>
    <property type="evidence" value="ECO:0007669"/>
    <property type="project" value="UniProtKB-SubCell"/>
</dbReference>
<dbReference type="InterPro" id="IPR005162">
    <property type="entry name" value="Retrotrans_gag_dom"/>
</dbReference>
<feature type="domain" description="Protein kinase" evidence="22">
    <location>
        <begin position="572"/>
        <end position="862"/>
    </location>
</feature>
<dbReference type="InterPro" id="IPR000719">
    <property type="entry name" value="Prot_kinase_dom"/>
</dbReference>
<evidence type="ECO:0000259" key="22">
    <source>
        <dbReference type="PROSITE" id="PS50011"/>
    </source>
</evidence>
<dbReference type="EC" id="2.7.11.1" evidence="4"/>
<dbReference type="InterPro" id="IPR001220">
    <property type="entry name" value="Legume_lectin_dom"/>
</dbReference>
<dbReference type="GO" id="GO:0008270">
    <property type="term" value="F:zinc ion binding"/>
    <property type="evidence" value="ECO:0007669"/>
    <property type="project" value="UniProtKB-KW"/>
</dbReference>
<dbReference type="PROSITE" id="PS50158">
    <property type="entry name" value="ZF_CCHC"/>
    <property type="match status" value="1"/>
</dbReference>
<keyword evidence="16" id="KW-0675">Receptor</keyword>
<feature type="transmembrane region" description="Helical" evidence="21">
    <location>
        <begin position="510"/>
        <end position="530"/>
    </location>
</feature>
<evidence type="ECO:0000256" key="12">
    <source>
        <dbReference type="ARBA" id="ARBA00022777"/>
    </source>
</evidence>
<feature type="compositionally biased region" description="Polar residues" evidence="20">
    <location>
        <begin position="289"/>
        <end position="299"/>
    </location>
</feature>
<evidence type="ECO:0000256" key="20">
    <source>
        <dbReference type="SAM" id="MobiDB-lite"/>
    </source>
</evidence>
<dbReference type="AlphaFoldDB" id="A0A5J5A4Z5"/>
<dbReference type="InterPro" id="IPR011009">
    <property type="entry name" value="Kinase-like_dom_sf"/>
</dbReference>
<evidence type="ECO:0000256" key="13">
    <source>
        <dbReference type="ARBA" id="ARBA00022840"/>
    </source>
</evidence>
<dbReference type="InterPro" id="IPR001878">
    <property type="entry name" value="Znf_CCHC"/>
</dbReference>
<dbReference type="GO" id="GO:0003676">
    <property type="term" value="F:nucleic acid binding"/>
    <property type="evidence" value="ECO:0007669"/>
    <property type="project" value="InterPro"/>
</dbReference>
<evidence type="ECO:0000256" key="14">
    <source>
        <dbReference type="ARBA" id="ARBA00022989"/>
    </source>
</evidence>
<dbReference type="FunFam" id="3.30.200.20:FF:000178">
    <property type="entry name" value="serine/threonine-protein kinase PBS1-like"/>
    <property type="match status" value="1"/>
</dbReference>
<dbReference type="Pfam" id="PF14244">
    <property type="entry name" value="Retrotran_gag_3"/>
    <property type="match status" value="1"/>
</dbReference>
<dbReference type="OrthoDB" id="1925696at2759"/>
<evidence type="ECO:0000256" key="4">
    <source>
        <dbReference type="ARBA" id="ARBA00012513"/>
    </source>
</evidence>
<dbReference type="SUPFAM" id="SSF56112">
    <property type="entry name" value="Protein kinase-like (PK-like)"/>
    <property type="match status" value="1"/>
</dbReference>
<evidence type="ECO:0000256" key="9">
    <source>
        <dbReference type="ARBA" id="ARBA00022729"/>
    </source>
</evidence>
<keyword evidence="17" id="KW-0325">Glycoprotein</keyword>
<keyword evidence="11 19" id="KW-0547">Nucleotide-binding</keyword>
<dbReference type="Gene3D" id="3.30.200.20">
    <property type="entry name" value="Phosphorylase Kinase, domain 1"/>
    <property type="match status" value="1"/>
</dbReference>
<dbReference type="PANTHER" id="PTHR27007">
    <property type="match status" value="1"/>
</dbReference>
<sequence>MAESSIPNLHSPYLLHPSDSPSLTLVNGLLTGNNYPQWERAMTRALNAKNKLGFVDGTLQRPDPTKPEYTQWNQTKDMVLTWILNSISPSLATSLEYHTDLRDVWVDLFSRFFHGNNVRIYQLKRTLSSLQQTTNSVHDYYNRMKQIWDELGHLQQSIDLKALQQQADDEKVFQFLLGLNDSFASLRTQILAMDPLPPIGKVFSILFQEEQQRLLNIRPSETIALAVRPGGCLKSSFKCMACGKEGHTRDRCWSIVGYPPGRNPRSINQLSILGNGSLSITPDPDQDQKQQASDQNLPNNKVGRVLHNQSVLAWPASFSTSFTVRILKDVNSSSYGDGMAFIMAENDKPSPPESYGSFLGILDQSTQGGQLHQLAVELDTYKNENDPDANHIAIDTTSVLHPVAQKSLNCAGIDLKSGREITFRLDYEGWNKVLHIYVAYAGEPLVNFLNHRFIMKKTVPSSVYVGFTASTGTYAEAHHLLSWNFTTYELPMKSLKYGEENKIRNIMLKAVVPVIGGLFLFAAFGLPFVLRARKRRNDRVWKKEDIEMLTRNAANAPRMFTHRQLSKATHSFNKGNLLGTGGFGSVYKGVISDPPTTVAVKRISATSKQGEKEYLAEICTIGRLRHKNLLQLQGWCHESVNLLLVYDYMPNGSLDRFIGKDELLDWKTRYKILTGLASALVYLHEECGNPVVHRDVKPNNVMLDSEYNAHLGDFGLARLLENEASVTTMIAGTPGYLAPEVSFTGRATPESDVYSFGMVVLELVCGRRSKGFMEEDSLVDAVWGLYEKGAVLDCVDKKLEGNFNGEQVKRTLLVGLACLHPDYTFRPRMRKVVQVFLNPDEPLMKLPESRPSAISLSFHSSSASTTTTDFASSSAPLTRGSMESLPDAILE</sequence>
<proteinExistence type="inferred from homology"/>
<dbReference type="SUPFAM" id="SSF49899">
    <property type="entry name" value="Concanavalin A-like lectins/glucanases"/>
    <property type="match status" value="1"/>
</dbReference>
<evidence type="ECO:0000259" key="23">
    <source>
        <dbReference type="PROSITE" id="PS50158"/>
    </source>
</evidence>
<dbReference type="PROSITE" id="PS00108">
    <property type="entry name" value="PROTEIN_KINASE_ST"/>
    <property type="match status" value="1"/>
</dbReference>
<evidence type="ECO:0000256" key="18">
    <source>
        <dbReference type="PROSITE-ProRule" id="PRU00047"/>
    </source>
</evidence>
<dbReference type="Gene3D" id="1.10.510.10">
    <property type="entry name" value="Transferase(Phosphotransferase) domain 1"/>
    <property type="match status" value="1"/>
</dbReference>
<comment type="subcellular location">
    <subcellularLocation>
        <location evidence="1">Cell membrane</location>
        <topology evidence="1">Single-pass type I membrane protein</topology>
    </subcellularLocation>
</comment>
<keyword evidence="18" id="KW-0479">Metal-binding</keyword>
<feature type="region of interest" description="Disordered" evidence="20">
    <location>
        <begin position="278"/>
        <end position="301"/>
    </location>
</feature>
<keyword evidence="13 19" id="KW-0067">ATP-binding</keyword>
<evidence type="ECO:0000313" key="24">
    <source>
        <dbReference type="EMBL" id="KAA8525449.1"/>
    </source>
</evidence>
<keyword evidence="6" id="KW-0723">Serine/threonine-protein kinase</keyword>
<dbReference type="InterPro" id="IPR029472">
    <property type="entry name" value="Copia-like_N"/>
</dbReference>
<evidence type="ECO:0000256" key="5">
    <source>
        <dbReference type="ARBA" id="ARBA00022475"/>
    </source>
</evidence>
<dbReference type="Gene3D" id="2.60.120.200">
    <property type="match status" value="1"/>
</dbReference>
<organism evidence="24 25">
    <name type="scientific">Nyssa sinensis</name>
    <dbReference type="NCBI Taxonomy" id="561372"/>
    <lineage>
        <taxon>Eukaryota</taxon>
        <taxon>Viridiplantae</taxon>
        <taxon>Streptophyta</taxon>
        <taxon>Embryophyta</taxon>
        <taxon>Tracheophyta</taxon>
        <taxon>Spermatophyta</taxon>
        <taxon>Magnoliopsida</taxon>
        <taxon>eudicotyledons</taxon>
        <taxon>Gunneridae</taxon>
        <taxon>Pentapetalae</taxon>
        <taxon>asterids</taxon>
        <taxon>Cornales</taxon>
        <taxon>Nyssaceae</taxon>
        <taxon>Nyssa</taxon>
    </lineage>
</organism>
<evidence type="ECO:0000256" key="21">
    <source>
        <dbReference type="SAM" id="Phobius"/>
    </source>
</evidence>
<dbReference type="PROSITE" id="PS00307">
    <property type="entry name" value="LECTIN_LEGUME_BETA"/>
    <property type="match status" value="1"/>
</dbReference>
<feature type="region of interest" description="Disordered" evidence="20">
    <location>
        <begin position="863"/>
        <end position="891"/>
    </location>
</feature>
<keyword evidence="25" id="KW-1185">Reference proteome</keyword>
<keyword evidence="18" id="KW-0862">Zinc</keyword>
<accession>A0A5J5A4Z5</accession>
<dbReference type="PROSITE" id="PS00107">
    <property type="entry name" value="PROTEIN_KINASE_ATP"/>
    <property type="match status" value="1"/>
</dbReference>
<dbReference type="InterPro" id="IPR013320">
    <property type="entry name" value="ConA-like_dom_sf"/>
</dbReference>
<evidence type="ECO:0000256" key="11">
    <source>
        <dbReference type="ARBA" id="ARBA00022741"/>
    </source>
</evidence>
<evidence type="ECO:0000313" key="25">
    <source>
        <dbReference type="Proteomes" id="UP000325577"/>
    </source>
</evidence>